<organism evidence="3 4">
    <name type="scientific">Toxocara canis</name>
    <name type="common">Canine roundworm</name>
    <dbReference type="NCBI Taxonomy" id="6265"/>
    <lineage>
        <taxon>Eukaryota</taxon>
        <taxon>Metazoa</taxon>
        <taxon>Ecdysozoa</taxon>
        <taxon>Nematoda</taxon>
        <taxon>Chromadorea</taxon>
        <taxon>Rhabditida</taxon>
        <taxon>Spirurina</taxon>
        <taxon>Ascaridomorpha</taxon>
        <taxon>Ascaridoidea</taxon>
        <taxon>Toxocaridae</taxon>
        <taxon>Toxocara</taxon>
    </lineage>
</organism>
<dbReference type="EMBL" id="JPKZ01001541">
    <property type="protein sequence ID" value="KHN81364.1"/>
    <property type="molecule type" value="Genomic_DNA"/>
</dbReference>
<feature type="chain" id="PRO_5002095451" evidence="2">
    <location>
        <begin position="42"/>
        <end position="127"/>
    </location>
</feature>
<keyword evidence="2" id="KW-0732">Signal</keyword>
<feature type="signal peptide" evidence="2">
    <location>
        <begin position="1"/>
        <end position="41"/>
    </location>
</feature>
<reference evidence="3 4" key="1">
    <citation type="submission" date="2014-11" db="EMBL/GenBank/DDBJ databases">
        <title>Genetic blueprint of the zoonotic pathogen Toxocara canis.</title>
        <authorList>
            <person name="Zhu X.-Q."/>
            <person name="Korhonen P.K."/>
            <person name="Cai H."/>
            <person name="Young N.D."/>
            <person name="Nejsum P."/>
            <person name="von Samson-Himmelstjerna G."/>
            <person name="Boag P.R."/>
            <person name="Tan P."/>
            <person name="Li Q."/>
            <person name="Min J."/>
            <person name="Yang Y."/>
            <person name="Wang X."/>
            <person name="Fang X."/>
            <person name="Hall R.S."/>
            <person name="Hofmann A."/>
            <person name="Sternberg P.W."/>
            <person name="Jex A.R."/>
            <person name="Gasser R.B."/>
        </authorList>
    </citation>
    <scope>NUCLEOTIDE SEQUENCE [LARGE SCALE GENOMIC DNA]</scope>
    <source>
        <strain evidence="3">PN_DK_2014</strain>
    </source>
</reference>
<feature type="compositionally biased region" description="Low complexity" evidence="1">
    <location>
        <begin position="47"/>
        <end position="84"/>
    </location>
</feature>
<accession>A0A0B2VJ09</accession>
<proteinExistence type="predicted"/>
<evidence type="ECO:0000256" key="1">
    <source>
        <dbReference type="SAM" id="MobiDB-lite"/>
    </source>
</evidence>
<sequence>MMQLHNIMAFARLFRAALTKSLPRTMRTFIILLGLTAIALCDESSPTTSTATSTDGTGTTASGQTTTANTNEVTTTTTVESTTSGAAGEAIPATMTLINLQFSKLIGLVGEIGNAHIAPCPSKHPHL</sequence>
<comment type="caution">
    <text evidence="3">The sequence shown here is derived from an EMBL/GenBank/DDBJ whole genome shotgun (WGS) entry which is preliminary data.</text>
</comment>
<evidence type="ECO:0000313" key="4">
    <source>
        <dbReference type="Proteomes" id="UP000031036"/>
    </source>
</evidence>
<feature type="region of interest" description="Disordered" evidence="1">
    <location>
        <begin position="46"/>
        <end position="84"/>
    </location>
</feature>
<gene>
    <name evidence="3" type="ORF">Tcan_05970</name>
</gene>
<keyword evidence="4" id="KW-1185">Reference proteome</keyword>
<name>A0A0B2VJ09_TOXCA</name>
<protein>
    <submittedName>
        <fullName evidence="3">Uncharacterized protein</fullName>
    </submittedName>
</protein>
<dbReference type="AlphaFoldDB" id="A0A0B2VJ09"/>
<evidence type="ECO:0000256" key="2">
    <source>
        <dbReference type="SAM" id="SignalP"/>
    </source>
</evidence>
<evidence type="ECO:0000313" key="3">
    <source>
        <dbReference type="EMBL" id="KHN81364.1"/>
    </source>
</evidence>
<dbReference type="Proteomes" id="UP000031036">
    <property type="component" value="Unassembled WGS sequence"/>
</dbReference>